<dbReference type="RefSeq" id="WP_074486675.1">
    <property type="nucleotide sequence ID" value="NZ_FMXP01000040.1"/>
</dbReference>
<name>A0A1G6DIF4_9STRE</name>
<evidence type="ECO:0000313" key="1">
    <source>
        <dbReference type="EMBL" id="SDB44923.1"/>
    </source>
</evidence>
<dbReference type="AlphaFoldDB" id="A0A1G6DIF4"/>
<gene>
    <name evidence="1" type="ORF">SAMN02910293_02223</name>
</gene>
<evidence type="ECO:0000313" key="2">
    <source>
        <dbReference type="Proteomes" id="UP000182508"/>
    </source>
</evidence>
<keyword evidence="2" id="KW-1185">Reference proteome</keyword>
<dbReference type="STRING" id="439219.SAMN02910293_02223"/>
<reference evidence="1 2" key="1">
    <citation type="submission" date="2016-10" db="EMBL/GenBank/DDBJ databases">
        <authorList>
            <person name="de Groot N.N."/>
        </authorList>
    </citation>
    <scope>NUCLEOTIDE SEQUENCE [LARGE SCALE GENOMIC DNA]</scope>
    <source>
        <strain evidence="1 2">A-4</strain>
    </source>
</reference>
<proteinExistence type="predicted"/>
<dbReference type="EMBL" id="FMXP01000040">
    <property type="protein sequence ID" value="SDB44923.1"/>
    <property type="molecule type" value="Genomic_DNA"/>
</dbReference>
<sequence length="88" mass="10468">MTDMPKTSKDFGQELLDLLKDLTLQLTNFNFDEAWITAEQLHKLLSSREEKIYLTAQERQAIFKELDKCSYYTVNRELKALRQQLLVR</sequence>
<organism evidence="1 2">
    <name type="scientific">Streptococcus henryi</name>
    <dbReference type="NCBI Taxonomy" id="439219"/>
    <lineage>
        <taxon>Bacteria</taxon>
        <taxon>Bacillati</taxon>
        <taxon>Bacillota</taxon>
        <taxon>Bacilli</taxon>
        <taxon>Lactobacillales</taxon>
        <taxon>Streptococcaceae</taxon>
        <taxon>Streptococcus</taxon>
    </lineage>
</organism>
<dbReference type="Proteomes" id="UP000182508">
    <property type="component" value="Unassembled WGS sequence"/>
</dbReference>
<accession>A0A1G6DIF4</accession>
<protein>
    <submittedName>
        <fullName evidence="1">Uncharacterized protein</fullName>
    </submittedName>
</protein>